<evidence type="ECO:0000313" key="4">
    <source>
        <dbReference type="Proteomes" id="UP000215914"/>
    </source>
</evidence>
<feature type="transmembrane region" description="Helical" evidence="2">
    <location>
        <begin position="193"/>
        <end position="212"/>
    </location>
</feature>
<dbReference type="OMA" id="YARFWIF"/>
<dbReference type="Pfam" id="PF04483">
    <property type="entry name" value="DUF565"/>
    <property type="match status" value="1"/>
</dbReference>
<keyword evidence="2" id="KW-0472">Membrane</keyword>
<keyword evidence="2" id="KW-1133">Transmembrane helix</keyword>
<dbReference type="AlphaFoldDB" id="A0A251S5J8"/>
<keyword evidence="2" id="KW-0812">Transmembrane</keyword>
<protein>
    <recommendedName>
        <fullName evidence="5">Ycf20-like protein</fullName>
    </recommendedName>
</protein>
<keyword evidence="4" id="KW-1185">Reference proteome</keyword>
<dbReference type="EMBL" id="CM007905">
    <property type="protein sequence ID" value="OTF93396.1"/>
    <property type="molecule type" value="Genomic_DNA"/>
</dbReference>
<dbReference type="FunCoup" id="A0A251S5J8">
    <property type="interactions" value="904"/>
</dbReference>
<accession>A0A251S5J8</accession>
<dbReference type="GO" id="GO:0009507">
    <property type="term" value="C:chloroplast"/>
    <property type="evidence" value="ECO:0000318"/>
    <property type="project" value="GO_Central"/>
</dbReference>
<sequence>MEIVFFDRSVHHFIPNFSTNAHTPPHGRILKFSFSSTTPIQDSSGSCMVPASLMPSCGCPNNLSTIGCSSTKISSVGFSSDRLRTSFSFRKTLYARFWIFHLTQPFFLKNPKRSMTWRIRSNTDGSGFNPSSTNNNSNGTRLIRAIQAFQTKLTTRIKELRKDLPMKLLFFLTGFYCSTAFATVIGQTGDWDILSAALAVAVVEGIGALMYTDAFPLFNKVKNLITMFNYWKSGLTMGLFLDSFKY</sequence>
<organism evidence="3 4">
    <name type="scientific">Helianthus annuus</name>
    <name type="common">Common sunflower</name>
    <dbReference type="NCBI Taxonomy" id="4232"/>
    <lineage>
        <taxon>Eukaryota</taxon>
        <taxon>Viridiplantae</taxon>
        <taxon>Streptophyta</taxon>
        <taxon>Embryophyta</taxon>
        <taxon>Tracheophyta</taxon>
        <taxon>Spermatophyta</taxon>
        <taxon>Magnoliopsida</taxon>
        <taxon>eudicotyledons</taxon>
        <taxon>Gunneridae</taxon>
        <taxon>Pentapetalae</taxon>
        <taxon>asterids</taxon>
        <taxon>campanulids</taxon>
        <taxon>Asterales</taxon>
        <taxon>Asteraceae</taxon>
        <taxon>Asteroideae</taxon>
        <taxon>Heliantheae alliance</taxon>
        <taxon>Heliantheae</taxon>
        <taxon>Helianthus</taxon>
    </lineage>
</organism>
<evidence type="ECO:0000256" key="2">
    <source>
        <dbReference type="SAM" id="Phobius"/>
    </source>
</evidence>
<proteinExistence type="inferred from homology"/>
<dbReference type="PANTHER" id="PTHR33787:SF3">
    <property type="entry name" value="YCF20-LIKE PROTEIN"/>
    <property type="match status" value="1"/>
</dbReference>
<evidence type="ECO:0008006" key="5">
    <source>
        <dbReference type="Google" id="ProtNLM"/>
    </source>
</evidence>
<comment type="similarity">
    <text evidence="1">Belongs to the ycf20 family.</text>
</comment>
<gene>
    <name evidence="3" type="ORF">HannXRQ_Chr16g0532431</name>
</gene>
<evidence type="ECO:0000256" key="1">
    <source>
        <dbReference type="ARBA" id="ARBA00009846"/>
    </source>
</evidence>
<reference evidence="4" key="1">
    <citation type="journal article" date="2017" name="Nature">
        <title>The sunflower genome provides insights into oil metabolism, flowering and Asterid evolution.</title>
        <authorList>
            <person name="Badouin H."/>
            <person name="Gouzy J."/>
            <person name="Grassa C.J."/>
            <person name="Murat F."/>
            <person name="Staton S.E."/>
            <person name="Cottret L."/>
            <person name="Lelandais-Briere C."/>
            <person name="Owens G.L."/>
            <person name="Carrere S."/>
            <person name="Mayjonade B."/>
            <person name="Legrand L."/>
            <person name="Gill N."/>
            <person name="Kane N.C."/>
            <person name="Bowers J.E."/>
            <person name="Hubner S."/>
            <person name="Bellec A."/>
            <person name="Berard A."/>
            <person name="Berges H."/>
            <person name="Blanchet N."/>
            <person name="Boniface M.C."/>
            <person name="Brunel D."/>
            <person name="Catrice O."/>
            <person name="Chaidir N."/>
            <person name="Claudel C."/>
            <person name="Donnadieu C."/>
            <person name="Faraut T."/>
            <person name="Fievet G."/>
            <person name="Helmstetter N."/>
            <person name="King M."/>
            <person name="Knapp S.J."/>
            <person name="Lai Z."/>
            <person name="Le Paslier M.C."/>
            <person name="Lippi Y."/>
            <person name="Lorenzon L."/>
            <person name="Mandel J.R."/>
            <person name="Marage G."/>
            <person name="Marchand G."/>
            <person name="Marquand E."/>
            <person name="Bret-Mestries E."/>
            <person name="Morien E."/>
            <person name="Nambeesan S."/>
            <person name="Nguyen T."/>
            <person name="Pegot-Espagnet P."/>
            <person name="Pouilly N."/>
            <person name="Raftis F."/>
            <person name="Sallet E."/>
            <person name="Schiex T."/>
            <person name="Thomas J."/>
            <person name="Vandecasteele C."/>
            <person name="Vares D."/>
            <person name="Vear F."/>
            <person name="Vautrin S."/>
            <person name="Crespi M."/>
            <person name="Mangin B."/>
            <person name="Burke J.M."/>
            <person name="Salse J."/>
            <person name="Munos S."/>
            <person name="Vincourt P."/>
            <person name="Rieseberg L.H."/>
            <person name="Langlade N.B."/>
        </authorList>
    </citation>
    <scope>NUCLEOTIDE SEQUENCE [LARGE SCALE GENOMIC DNA]</scope>
    <source>
        <strain evidence="4">cv. SF193</strain>
    </source>
</reference>
<name>A0A251S5J8_HELAN</name>
<evidence type="ECO:0000313" key="3">
    <source>
        <dbReference type="EMBL" id="OTF93396.1"/>
    </source>
</evidence>
<dbReference type="Proteomes" id="UP000215914">
    <property type="component" value="Chromosome 16"/>
</dbReference>
<dbReference type="GO" id="GO:0010196">
    <property type="term" value="P:nonphotochemical quenching"/>
    <property type="evidence" value="ECO:0000318"/>
    <property type="project" value="GO_Central"/>
</dbReference>
<feature type="transmembrane region" description="Helical" evidence="2">
    <location>
        <begin position="168"/>
        <end position="187"/>
    </location>
</feature>
<dbReference type="PANTHER" id="PTHR33787">
    <property type="match status" value="1"/>
</dbReference>
<dbReference type="InterPro" id="IPR007572">
    <property type="entry name" value="Uncharacterised_Ycf20"/>
</dbReference>
<dbReference type="InParanoid" id="A0A251S5J8"/>